<evidence type="ECO:0008006" key="7">
    <source>
        <dbReference type="Google" id="ProtNLM"/>
    </source>
</evidence>
<evidence type="ECO:0000256" key="4">
    <source>
        <dbReference type="SAM" id="MobiDB-lite"/>
    </source>
</evidence>
<evidence type="ECO:0000256" key="1">
    <source>
        <dbReference type="ARBA" id="ARBA00005416"/>
    </source>
</evidence>
<evidence type="ECO:0000313" key="5">
    <source>
        <dbReference type="EMBL" id="DAD31411.1"/>
    </source>
</evidence>
<proteinExistence type="inferred from homology"/>
<dbReference type="AlphaFoldDB" id="A0A822YIU1"/>
<keyword evidence="2" id="KW-0217">Developmental protein</keyword>
<accession>A0A822YIU1</accession>
<evidence type="ECO:0000256" key="3">
    <source>
        <dbReference type="ARBA" id="ARBA00022782"/>
    </source>
</evidence>
<protein>
    <recommendedName>
        <fullName evidence="7">CLAVATA3/ESR (CLE)-related protein 9-like</fullName>
    </recommendedName>
</protein>
<dbReference type="EMBL" id="DUZY01000003">
    <property type="protein sequence ID" value="DAD31411.1"/>
    <property type="molecule type" value="Genomic_DNA"/>
</dbReference>
<keyword evidence="3" id="KW-0221">Differentiation</keyword>
<dbReference type="Proteomes" id="UP000607653">
    <property type="component" value="Unassembled WGS sequence"/>
</dbReference>
<dbReference type="PANTHER" id="PTHR34359">
    <property type="entry name" value="CLAVATA3/ESR (CLE)-RELATED PROTEIN 10"/>
    <property type="match status" value="1"/>
</dbReference>
<keyword evidence="6" id="KW-1185">Reference proteome</keyword>
<name>A0A822YIU1_NELNU</name>
<feature type="compositionally biased region" description="Basic and acidic residues" evidence="4">
    <location>
        <begin position="89"/>
        <end position="99"/>
    </location>
</feature>
<reference evidence="5 6" key="1">
    <citation type="journal article" date="2020" name="Mol. Biol. Evol.">
        <title>Distinct Expression and Methylation Patterns for Genes with Different Fates following a Single Whole-Genome Duplication in Flowering Plants.</title>
        <authorList>
            <person name="Shi T."/>
            <person name="Rahmani R.S."/>
            <person name="Gugger P.F."/>
            <person name="Wang M."/>
            <person name="Li H."/>
            <person name="Zhang Y."/>
            <person name="Li Z."/>
            <person name="Wang Q."/>
            <person name="Van de Peer Y."/>
            <person name="Marchal K."/>
            <person name="Chen J."/>
        </authorList>
    </citation>
    <scope>NUCLEOTIDE SEQUENCE [LARGE SCALE GENOMIC DNA]</scope>
    <source>
        <tissue evidence="5">Leaf</tissue>
    </source>
</reference>
<comment type="caution">
    <text evidence="5">The sequence shown here is derived from an EMBL/GenBank/DDBJ whole genome shotgun (WGS) entry which is preliminary data.</text>
</comment>
<feature type="region of interest" description="Disordered" evidence="4">
    <location>
        <begin position="67"/>
        <end position="109"/>
    </location>
</feature>
<evidence type="ECO:0000313" key="6">
    <source>
        <dbReference type="Proteomes" id="UP000607653"/>
    </source>
</evidence>
<gene>
    <name evidence="5" type="ORF">HUJ06_010262</name>
</gene>
<dbReference type="GO" id="GO:0030154">
    <property type="term" value="P:cell differentiation"/>
    <property type="evidence" value="ECO:0007669"/>
    <property type="project" value="UniProtKB-KW"/>
</dbReference>
<comment type="similarity">
    <text evidence="1">Belongs to the CLV3/ESR signal peptide family.</text>
</comment>
<organism evidence="5 6">
    <name type="scientific">Nelumbo nucifera</name>
    <name type="common">Sacred lotus</name>
    <dbReference type="NCBI Taxonomy" id="4432"/>
    <lineage>
        <taxon>Eukaryota</taxon>
        <taxon>Viridiplantae</taxon>
        <taxon>Streptophyta</taxon>
        <taxon>Embryophyta</taxon>
        <taxon>Tracheophyta</taxon>
        <taxon>Spermatophyta</taxon>
        <taxon>Magnoliopsida</taxon>
        <taxon>Proteales</taxon>
        <taxon>Nelumbonaceae</taxon>
        <taxon>Nelumbo</taxon>
    </lineage>
</organism>
<dbReference type="InterPro" id="IPR039618">
    <property type="entry name" value="CLE9-13"/>
</dbReference>
<evidence type="ECO:0000256" key="2">
    <source>
        <dbReference type="ARBA" id="ARBA00022473"/>
    </source>
</evidence>
<sequence length="109" mass="12226">MKSPPTSTITSGGFCLFVVFIVLLLSMTPRVKFCSAALLEPHSTHHHSRRHHGHGCNSFSSQRYPPSLCFQPKRLHRQPPPPSPLNDEIDPRYGVEKRLVPTGPNPLHN</sequence>
<dbReference type="PANTHER" id="PTHR34359:SF5">
    <property type="entry name" value="CLAVATA3_ESR (CLE)-RELATED PROTEIN 9"/>
    <property type="match status" value="1"/>
</dbReference>